<feature type="compositionally biased region" description="Basic and acidic residues" evidence="1">
    <location>
        <begin position="41"/>
        <end position="60"/>
    </location>
</feature>
<reference evidence="2 3" key="1">
    <citation type="submission" date="2022-05" db="EMBL/GenBank/DDBJ databases">
        <authorList>
            <consortium name="Genoscope - CEA"/>
            <person name="William W."/>
        </authorList>
    </citation>
    <scope>NUCLEOTIDE SEQUENCE [LARGE SCALE GENOMIC DNA]</scope>
</reference>
<evidence type="ECO:0000313" key="3">
    <source>
        <dbReference type="Proteomes" id="UP001159427"/>
    </source>
</evidence>
<name>A0ABN8LKD1_9CNID</name>
<feature type="region of interest" description="Disordered" evidence="1">
    <location>
        <begin position="41"/>
        <end position="185"/>
    </location>
</feature>
<evidence type="ECO:0000256" key="1">
    <source>
        <dbReference type="SAM" id="MobiDB-lite"/>
    </source>
</evidence>
<protein>
    <submittedName>
        <fullName evidence="2">Uncharacterized protein</fullName>
    </submittedName>
</protein>
<feature type="compositionally biased region" description="Basic and acidic residues" evidence="1">
    <location>
        <begin position="73"/>
        <end position="125"/>
    </location>
</feature>
<dbReference type="EMBL" id="CALNXI010000035">
    <property type="protein sequence ID" value="CAH3016100.1"/>
    <property type="molecule type" value="Genomic_DNA"/>
</dbReference>
<gene>
    <name evidence="2" type="ORF">PEVE_00025906</name>
</gene>
<dbReference type="Proteomes" id="UP001159427">
    <property type="component" value="Unassembled WGS sequence"/>
</dbReference>
<comment type="caution">
    <text evidence="2">The sequence shown here is derived from an EMBL/GenBank/DDBJ whole genome shotgun (WGS) entry which is preliminary data.</text>
</comment>
<accession>A0ABN8LKD1</accession>
<feature type="compositionally biased region" description="Polar residues" evidence="1">
    <location>
        <begin position="145"/>
        <end position="160"/>
    </location>
</feature>
<evidence type="ECO:0000313" key="2">
    <source>
        <dbReference type="EMBL" id="CAH3016100.1"/>
    </source>
</evidence>
<feature type="region of interest" description="Disordered" evidence="1">
    <location>
        <begin position="226"/>
        <end position="258"/>
    </location>
</feature>
<proteinExistence type="predicted"/>
<organism evidence="2 3">
    <name type="scientific">Porites evermanni</name>
    <dbReference type="NCBI Taxonomy" id="104178"/>
    <lineage>
        <taxon>Eukaryota</taxon>
        <taxon>Metazoa</taxon>
        <taxon>Cnidaria</taxon>
        <taxon>Anthozoa</taxon>
        <taxon>Hexacorallia</taxon>
        <taxon>Scleractinia</taxon>
        <taxon>Fungiina</taxon>
        <taxon>Poritidae</taxon>
        <taxon>Porites</taxon>
    </lineage>
</organism>
<sequence>MSAEKHKCVESDSLLDCVHGKDTEAFLEELVQDEFLDWHLGDAKKDTTPKIKRESDDHPSETLTGIKNLGQKPLEDVKKTGHLGAKKETTTKIKRQGDNRKTSIKTLDQKPEQDTTKTAKREKSVPIKPSPTPQPQRKWTRFPSRLSSPDDTAPEQQTANAACMETDEVDSGSRDINKNSSTDPGLNFMDTLQENDWEDESHAKLGITHKTMERYLEGLWHDVKKGHPDIRTTRRSSTTSLDSIASSSSSNSQDQGHDRKYLFARTEEELIDCKMRDVHKKFSENICDNWADDVELALMIMKRQAKGRNMKNGEMKKLLNNILEQK</sequence>
<keyword evidence="3" id="KW-1185">Reference proteome</keyword>
<feature type="compositionally biased region" description="Low complexity" evidence="1">
    <location>
        <begin position="235"/>
        <end position="252"/>
    </location>
</feature>